<evidence type="ECO:0000313" key="3">
    <source>
        <dbReference type="EMBL" id="KDD66174.1"/>
    </source>
</evidence>
<dbReference type="EMBL" id="AZQQ01000100">
    <property type="protein sequence ID" value="KDD66174.1"/>
    <property type="molecule type" value="Genomic_DNA"/>
</dbReference>
<reference evidence="3 4" key="1">
    <citation type="submission" date="2013-12" db="EMBL/GenBank/DDBJ databases">
        <authorList>
            <person name="Formusa P.A."/>
            <person name="Habash M."/>
            <person name="Lee H."/>
            <person name="Trevors J.T."/>
        </authorList>
    </citation>
    <scope>NUCLEOTIDE SEQUENCE [LARGE SCALE GENOMIC DNA]</scope>
    <source>
        <strain evidence="3 4">PD30</strain>
    </source>
</reference>
<sequence length="181" mass="20186">MALPVRQALAHIPLDGNHWEGVLMSTSPATPLLRRKQAVSREEGIAAFWRFSSDRASLTDAERLQQIRVGYPADLIQVLRLAFDLHDRQLETLLNASMSTLERRRRVQKNLDPVASERLDRIATLSHVAEAIFETRVSAAHWMSTPNKALGGTAPIMLCETEIGAKQVRRVLQALEWGGSA</sequence>
<dbReference type="InterPro" id="IPR024467">
    <property type="entry name" value="Xre/MbcA/ParS-like_toxin-bd"/>
</dbReference>
<protein>
    <submittedName>
        <fullName evidence="3">Antitoxin</fullName>
    </submittedName>
</protein>
<gene>
    <name evidence="3" type="ORF">V466_25670</name>
</gene>
<dbReference type="GO" id="GO:0003677">
    <property type="term" value="F:DNA binding"/>
    <property type="evidence" value="ECO:0007669"/>
    <property type="project" value="InterPro"/>
</dbReference>
<dbReference type="eggNOG" id="COG5642">
    <property type="taxonomic scope" value="Bacteria"/>
</dbReference>
<evidence type="ECO:0000313" key="4">
    <source>
        <dbReference type="Proteomes" id="UP000026739"/>
    </source>
</evidence>
<accession>A0A059KWS9</accession>
<dbReference type="InterPro" id="IPR011979">
    <property type="entry name" value="Antitox_Xre"/>
</dbReference>
<feature type="domain" description="Antitoxin Xre-like helix-turn-helix" evidence="2">
    <location>
        <begin position="63"/>
        <end position="123"/>
    </location>
</feature>
<dbReference type="AlphaFoldDB" id="A0A059KWS9"/>
<organism evidence="3 4">
    <name type="scientific">Pseudomonas mandelii PD30</name>
    <dbReference type="NCBI Taxonomy" id="1419583"/>
    <lineage>
        <taxon>Bacteria</taxon>
        <taxon>Pseudomonadati</taxon>
        <taxon>Pseudomonadota</taxon>
        <taxon>Gammaproteobacteria</taxon>
        <taxon>Pseudomonadales</taxon>
        <taxon>Pseudomonadaceae</taxon>
        <taxon>Pseudomonas</taxon>
    </lineage>
</organism>
<dbReference type="NCBIfam" id="TIGR02293">
    <property type="entry name" value="TAS_TIGR02293"/>
    <property type="match status" value="1"/>
</dbReference>
<feature type="domain" description="Antitoxin Xre/MbcA/ParS-like toxin-binding" evidence="1">
    <location>
        <begin position="129"/>
        <end position="178"/>
    </location>
</feature>
<name>A0A059KWS9_9PSED</name>
<dbReference type="Proteomes" id="UP000026739">
    <property type="component" value="Unassembled WGS sequence"/>
</dbReference>
<dbReference type="Pfam" id="PF09722">
    <property type="entry name" value="Xre_MbcA_ParS_C"/>
    <property type="match status" value="1"/>
</dbReference>
<dbReference type="Pfam" id="PF20432">
    <property type="entry name" value="Xre-like-HTH"/>
    <property type="match status" value="1"/>
</dbReference>
<evidence type="ECO:0000259" key="2">
    <source>
        <dbReference type="Pfam" id="PF20432"/>
    </source>
</evidence>
<dbReference type="InterPro" id="IPR046847">
    <property type="entry name" value="Xre-like_HTH"/>
</dbReference>
<comment type="caution">
    <text evidence="3">The sequence shown here is derived from an EMBL/GenBank/DDBJ whole genome shotgun (WGS) entry which is preliminary data.</text>
</comment>
<proteinExistence type="predicted"/>
<evidence type="ECO:0000259" key="1">
    <source>
        <dbReference type="Pfam" id="PF09722"/>
    </source>
</evidence>